<reference evidence="8" key="1">
    <citation type="journal article" date="2020" name="Stud. Mycol.">
        <title>101 Dothideomycetes genomes: a test case for predicting lifestyles and emergence of pathogens.</title>
        <authorList>
            <person name="Haridas S."/>
            <person name="Albert R."/>
            <person name="Binder M."/>
            <person name="Bloem J."/>
            <person name="Labutti K."/>
            <person name="Salamov A."/>
            <person name="Andreopoulos B."/>
            <person name="Baker S."/>
            <person name="Barry K."/>
            <person name="Bills G."/>
            <person name="Bluhm B."/>
            <person name="Cannon C."/>
            <person name="Castanera R."/>
            <person name="Culley D."/>
            <person name="Daum C."/>
            <person name="Ezra D."/>
            <person name="Gonzalez J."/>
            <person name="Henrissat B."/>
            <person name="Kuo A."/>
            <person name="Liang C."/>
            <person name="Lipzen A."/>
            <person name="Lutzoni F."/>
            <person name="Magnuson J."/>
            <person name="Mondo S."/>
            <person name="Nolan M."/>
            <person name="Ohm R."/>
            <person name="Pangilinan J."/>
            <person name="Park H.-J."/>
            <person name="Ramirez L."/>
            <person name="Alfaro M."/>
            <person name="Sun H."/>
            <person name="Tritt A."/>
            <person name="Yoshinaga Y."/>
            <person name="Zwiers L.-H."/>
            <person name="Turgeon B."/>
            <person name="Goodwin S."/>
            <person name="Spatafora J."/>
            <person name="Crous P."/>
            <person name="Grigoriev I."/>
        </authorList>
    </citation>
    <scope>NUCLEOTIDE SEQUENCE</scope>
    <source>
        <strain evidence="8">CBS 627.86</strain>
    </source>
</reference>
<evidence type="ECO:0000256" key="7">
    <source>
        <dbReference type="SAM" id="Phobius"/>
    </source>
</evidence>
<gene>
    <name evidence="8" type="ORF">BDV96DRAFT_577334</name>
</gene>
<comment type="similarity">
    <text evidence="2">Belongs to the TMEM208 family.</text>
</comment>
<proteinExistence type="inferred from homology"/>
<dbReference type="Proteomes" id="UP000799770">
    <property type="component" value="Unassembled WGS sequence"/>
</dbReference>
<keyword evidence="3 7" id="KW-0812">Transmembrane</keyword>
<name>A0A6A5Z6B3_9PLEO</name>
<evidence type="ECO:0000256" key="6">
    <source>
        <dbReference type="ARBA" id="ARBA00023136"/>
    </source>
</evidence>
<dbReference type="GO" id="GO:0006624">
    <property type="term" value="P:vacuolar protein processing"/>
    <property type="evidence" value="ECO:0007669"/>
    <property type="project" value="TreeGrafter"/>
</dbReference>
<dbReference type="PANTHER" id="PTHR13505:SF7">
    <property type="entry name" value="TRANSMEMBRANE PROTEIN 208"/>
    <property type="match status" value="1"/>
</dbReference>
<evidence type="ECO:0000256" key="5">
    <source>
        <dbReference type="ARBA" id="ARBA00022989"/>
    </source>
</evidence>
<dbReference type="Pfam" id="PF05620">
    <property type="entry name" value="TMEM208_SND2"/>
    <property type="match status" value="1"/>
</dbReference>
<dbReference type="InterPro" id="IPR008506">
    <property type="entry name" value="SND2/TMEM208"/>
</dbReference>
<protein>
    <recommendedName>
        <fullName evidence="10">DUF788 domain protein</fullName>
    </recommendedName>
</protein>
<sequence length="173" mass="19538">MAQKAAKTLAARNTQKLNQTLFATALLHGLFWLLRALVFRSTFTKRSLTLYLIFSAPQLLIQLQFEKLGRPKLNADGSVKRAGEDLEAKGLTEYLWDVTYWSYGCVFFAAVLGDWAWWLYAVVPAYSVWLAWTTYTGVRGGYTDAAGVPQAQAATSKRQAKMEKRGGQRVQYR</sequence>
<evidence type="ECO:0000256" key="4">
    <source>
        <dbReference type="ARBA" id="ARBA00022824"/>
    </source>
</evidence>
<dbReference type="AlphaFoldDB" id="A0A6A5Z6B3"/>
<dbReference type="PANTHER" id="PTHR13505">
    <property type="entry name" value="TRANSMEMBRANE PROTEIN 208"/>
    <property type="match status" value="1"/>
</dbReference>
<dbReference type="EMBL" id="ML977326">
    <property type="protein sequence ID" value="KAF2113948.1"/>
    <property type="molecule type" value="Genomic_DNA"/>
</dbReference>
<keyword evidence="5 7" id="KW-1133">Transmembrane helix</keyword>
<evidence type="ECO:0000313" key="9">
    <source>
        <dbReference type="Proteomes" id="UP000799770"/>
    </source>
</evidence>
<dbReference type="GO" id="GO:0005789">
    <property type="term" value="C:endoplasmic reticulum membrane"/>
    <property type="evidence" value="ECO:0007669"/>
    <property type="project" value="UniProtKB-SubCell"/>
</dbReference>
<evidence type="ECO:0000313" key="8">
    <source>
        <dbReference type="EMBL" id="KAF2113948.1"/>
    </source>
</evidence>
<accession>A0A6A5Z6B3</accession>
<evidence type="ECO:0000256" key="2">
    <source>
        <dbReference type="ARBA" id="ARBA00009950"/>
    </source>
</evidence>
<keyword evidence="6 7" id="KW-0472">Membrane</keyword>
<dbReference type="GO" id="GO:0005773">
    <property type="term" value="C:vacuole"/>
    <property type="evidence" value="ECO:0007669"/>
    <property type="project" value="GOC"/>
</dbReference>
<evidence type="ECO:0000256" key="3">
    <source>
        <dbReference type="ARBA" id="ARBA00022692"/>
    </source>
</evidence>
<organism evidence="8 9">
    <name type="scientific">Lophiotrema nucula</name>
    <dbReference type="NCBI Taxonomy" id="690887"/>
    <lineage>
        <taxon>Eukaryota</taxon>
        <taxon>Fungi</taxon>
        <taxon>Dikarya</taxon>
        <taxon>Ascomycota</taxon>
        <taxon>Pezizomycotina</taxon>
        <taxon>Dothideomycetes</taxon>
        <taxon>Pleosporomycetidae</taxon>
        <taxon>Pleosporales</taxon>
        <taxon>Lophiotremataceae</taxon>
        <taxon>Lophiotrema</taxon>
    </lineage>
</organism>
<keyword evidence="4" id="KW-0256">Endoplasmic reticulum</keyword>
<evidence type="ECO:0008006" key="10">
    <source>
        <dbReference type="Google" id="ProtNLM"/>
    </source>
</evidence>
<dbReference type="OrthoDB" id="10012212at2759"/>
<keyword evidence="9" id="KW-1185">Reference proteome</keyword>
<evidence type="ECO:0000256" key="1">
    <source>
        <dbReference type="ARBA" id="ARBA00004477"/>
    </source>
</evidence>
<feature type="transmembrane region" description="Helical" evidence="7">
    <location>
        <begin position="20"/>
        <end position="39"/>
    </location>
</feature>
<feature type="transmembrane region" description="Helical" evidence="7">
    <location>
        <begin position="100"/>
        <end position="120"/>
    </location>
</feature>
<comment type="subcellular location">
    <subcellularLocation>
        <location evidence="1">Endoplasmic reticulum membrane</location>
        <topology evidence="1">Multi-pass membrane protein</topology>
    </subcellularLocation>
</comment>